<dbReference type="Pfam" id="PF13632">
    <property type="entry name" value="Glyco_trans_2_3"/>
    <property type="match status" value="1"/>
</dbReference>
<comment type="subcellular location">
    <subcellularLocation>
        <location evidence="1">Membrane</location>
        <topology evidence="1">Multi-pass membrane protein</topology>
    </subcellularLocation>
</comment>
<sequence>MSHYGIKSDYGGQCSFSFNTPCNSLNSKSRRGRSGFDASNCKNLRQASRGNYLTEKAPMSGNGALPKSMKDPQVMSAPAPKLRAKRSWVATGFFASYMVALIIYFAIRCMGIAKGMTNWRDRGYSIAVLVVEAIGVSALIPYAFANLRPTLPVEEPERKENEDPITWAEFGVRDNFDVFILVPCYKESWATIKRTLMCAMFARVPPGCRKHIILGNDGHDVDNANCQRRRQLVEDLQLAMRGVYRDQPDWFYAIHQSNRFKVRCDQDNKKFTGEDKRIAGNAKSLNLNHCIKIVIPNILARHHQRERNASSAEPCLCDFSDAVLRRSVVVVLDCDMAITNDPNEVMLANTPPRNGDGVGFLPKVLRVLQDDRFDLVLTPQYFTNVTSYADVFNHLNPQFWEYILPGLTTLGYVACTGTNMGLRLSMLHNHSSTNDRNENQAVKEFAEGQGGPSARYEAAMQGPFPVYSVTEDYALSLELKKAGVKGTYIKEYLVKGAAPPGITAVDTQRGRWTEGHYQIFFSRKNPFFHPFKLGPMGAIYYNYGTLAYLANIITIWVYQFVPLLSALDLQPVAFSSEFRYAATAYLVLTTFVQYYVREAPHYYGMWRANMSNIVLSWTYTKAIFRAALGTKSGFATHTEAEDAPADDLMPNPPMPDKPDDNLVQEKVTGITGQLLYFTLLLLLSLATIAICVTKTIKSGKFHSRFFLPAAWAAYNAVGPLLFFCAALMKKTKSLEMAMHSLCTLHSVMAVAALAAMWFVNSALSIGYMDSTQQK</sequence>
<feature type="transmembrane region" description="Helical" evidence="7">
    <location>
        <begin position="539"/>
        <end position="558"/>
    </location>
</feature>
<feature type="transmembrane region" description="Helical" evidence="7">
    <location>
        <begin position="123"/>
        <end position="144"/>
    </location>
</feature>
<feature type="transmembrane region" description="Helical" evidence="7">
    <location>
        <begin position="88"/>
        <end position="107"/>
    </location>
</feature>
<dbReference type="InterPro" id="IPR001173">
    <property type="entry name" value="Glyco_trans_2-like"/>
</dbReference>
<reference evidence="9 10" key="1">
    <citation type="submission" date="2023-05" db="EMBL/GenBank/DDBJ databases">
        <title>A 100% complete, gapless, phased diploid assembly of the Scenedesmus obliquus UTEX 3031 genome.</title>
        <authorList>
            <person name="Biondi T.C."/>
            <person name="Hanschen E.R."/>
            <person name="Kwon T."/>
            <person name="Eng W."/>
            <person name="Kruse C.P.S."/>
            <person name="Koehler S.I."/>
            <person name="Kunde Y."/>
            <person name="Gleasner C.D."/>
            <person name="You Mak K.T."/>
            <person name="Polle J."/>
            <person name="Hovde B.T."/>
            <person name="Starkenburg S.R."/>
        </authorList>
    </citation>
    <scope>NUCLEOTIDE SEQUENCE [LARGE SCALE GENOMIC DNA]</scope>
    <source>
        <strain evidence="9 10">DOE0152z</strain>
    </source>
</reference>
<organism evidence="9 10">
    <name type="scientific">Tetradesmus obliquus</name>
    <name type="common">Green alga</name>
    <name type="synonym">Acutodesmus obliquus</name>
    <dbReference type="NCBI Taxonomy" id="3088"/>
    <lineage>
        <taxon>Eukaryota</taxon>
        <taxon>Viridiplantae</taxon>
        <taxon>Chlorophyta</taxon>
        <taxon>core chlorophytes</taxon>
        <taxon>Chlorophyceae</taxon>
        <taxon>CS clade</taxon>
        <taxon>Sphaeropleales</taxon>
        <taxon>Scenedesmaceae</taxon>
        <taxon>Tetradesmus</taxon>
    </lineage>
</organism>
<dbReference type="PANTHER" id="PTHR43867:SF2">
    <property type="entry name" value="CELLULOSE SYNTHASE CATALYTIC SUBUNIT A [UDP-FORMING]"/>
    <property type="match status" value="1"/>
</dbReference>
<evidence type="ECO:0000313" key="10">
    <source>
        <dbReference type="Proteomes" id="UP001244341"/>
    </source>
</evidence>
<protein>
    <recommendedName>
        <fullName evidence="8">Glycosyltransferase 2-like domain-containing protein</fullName>
    </recommendedName>
</protein>
<dbReference type="Proteomes" id="UP001244341">
    <property type="component" value="Chromosome 6b"/>
</dbReference>
<dbReference type="InterPro" id="IPR029044">
    <property type="entry name" value="Nucleotide-diphossugar_trans"/>
</dbReference>
<evidence type="ECO:0000256" key="2">
    <source>
        <dbReference type="ARBA" id="ARBA00022676"/>
    </source>
</evidence>
<dbReference type="Gene3D" id="3.90.550.10">
    <property type="entry name" value="Spore Coat Polysaccharide Biosynthesis Protein SpsA, Chain A"/>
    <property type="match status" value="1"/>
</dbReference>
<keyword evidence="4 7" id="KW-0812">Transmembrane</keyword>
<evidence type="ECO:0000256" key="4">
    <source>
        <dbReference type="ARBA" id="ARBA00022692"/>
    </source>
</evidence>
<feature type="transmembrane region" description="Helical" evidence="7">
    <location>
        <begin position="708"/>
        <end position="728"/>
    </location>
</feature>
<proteinExistence type="predicted"/>
<evidence type="ECO:0000256" key="3">
    <source>
        <dbReference type="ARBA" id="ARBA00022679"/>
    </source>
</evidence>
<evidence type="ECO:0000256" key="5">
    <source>
        <dbReference type="ARBA" id="ARBA00022989"/>
    </source>
</evidence>
<evidence type="ECO:0000313" key="9">
    <source>
        <dbReference type="EMBL" id="WIA15031.1"/>
    </source>
</evidence>
<accession>A0ABY8U4W5</accession>
<feature type="transmembrane region" description="Helical" evidence="7">
    <location>
        <begin position="674"/>
        <end position="696"/>
    </location>
</feature>
<keyword evidence="10" id="KW-1185">Reference proteome</keyword>
<evidence type="ECO:0000256" key="1">
    <source>
        <dbReference type="ARBA" id="ARBA00004141"/>
    </source>
</evidence>
<feature type="transmembrane region" description="Helical" evidence="7">
    <location>
        <begin position="578"/>
        <end position="596"/>
    </location>
</feature>
<keyword evidence="2" id="KW-0328">Glycosyltransferase</keyword>
<feature type="domain" description="Glycosyltransferase 2-like" evidence="8">
    <location>
        <begin position="363"/>
        <end position="555"/>
    </location>
</feature>
<keyword evidence="3" id="KW-0808">Transferase</keyword>
<keyword evidence="6 7" id="KW-0472">Membrane</keyword>
<name>A0ABY8U4W5_TETOB</name>
<dbReference type="SUPFAM" id="SSF53448">
    <property type="entry name" value="Nucleotide-diphospho-sugar transferases"/>
    <property type="match status" value="1"/>
</dbReference>
<dbReference type="EMBL" id="CP126213">
    <property type="protein sequence ID" value="WIA15031.1"/>
    <property type="molecule type" value="Genomic_DNA"/>
</dbReference>
<feature type="transmembrane region" description="Helical" evidence="7">
    <location>
        <begin position="740"/>
        <end position="759"/>
    </location>
</feature>
<dbReference type="InterPro" id="IPR050321">
    <property type="entry name" value="Glycosyltr_2/OpgH_subfam"/>
</dbReference>
<evidence type="ECO:0000259" key="8">
    <source>
        <dbReference type="Pfam" id="PF13632"/>
    </source>
</evidence>
<gene>
    <name evidence="9" type="ORF">OEZ85_001732</name>
</gene>
<keyword evidence="5 7" id="KW-1133">Transmembrane helix</keyword>
<evidence type="ECO:0000256" key="6">
    <source>
        <dbReference type="ARBA" id="ARBA00023136"/>
    </source>
</evidence>
<evidence type="ECO:0000256" key="7">
    <source>
        <dbReference type="SAM" id="Phobius"/>
    </source>
</evidence>
<dbReference type="PANTHER" id="PTHR43867">
    <property type="entry name" value="CELLULOSE SYNTHASE CATALYTIC SUBUNIT A [UDP-FORMING]"/>
    <property type="match status" value="1"/>
</dbReference>